<reference evidence="1 2" key="1">
    <citation type="submission" date="2018-11" db="EMBL/GenBank/DDBJ databases">
        <authorList>
            <consortium name="Pathogen Informatics"/>
        </authorList>
    </citation>
    <scope>NUCLEOTIDE SEQUENCE [LARGE SCALE GENOMIC DNA]</scope>
</reference>
<dbReference type="OrthoDB" id="265717at2759"/>
<proteinExistence type="predicted"/>
<dbReference type="Gene3D" id="1.25.40.10">
    <property type="entry name" value="Tetratricopeptide repeat domain"/>
    <property type="match status" value="1"/>
</dbReference>
<gene>
    <name evidence="1" type="ORF">GPUH_LOCUS24237</name>
</gene>
<dbReference type="AlphaFoldDB" id="A0A3P7P1H6"/>
<evidence type="ECO:0008006" key="3">
    <source>
        <dbReference type="Google" id="ProtNLM"/>
    </source>
</evidence>
<name>A0A3P7P1H6_9BILA</name>
<sequence length="100" mass="11562">MVDASDSRQLLDLHLEAEECVRFCFPYNHPAVAVHYRSIATFFLRCGQPHRAQLYSRKACEIFRHALGTEHPMTVECETLLKNTQREVEEAKKLIFGNTP</sequence>
<keyword evidence="2" id="KW-1185">Reference proteome</keyword>
<dbReference type="InterPro" id="IPR011990">
    <property type="entry name" value="TPR-like_helical_dom_sf"/>
</dbReference>
<evidence type="ECO:0000313" key="1">
    <source>
        <dbReference type="EMBL" id="VDN42578.1"/>
    </source>
</evidence>
<dbReference type="Proteomes" id="UP000271098">
    <property type="component" value="Unassembled WGS sequence"/>
</dbReference>
<evidence type="ECO:0000313" key="2">
    <source>
        <dbReference type="Proteomes" id="UP000271098"/>
    </source>
</evidence>
<organism evidence="1 2">
    <name type="scientific">Gongylonema pulchrum</name>
    <dbReference type="NCBI Taxonomy" id="637853"/>
    <lineage>
        <taxon>Eukaryota</taxon>
        <taxon>Metazoa</taxon>
        <taxon>Ecdysozoa</taxon>
        <taxon>Nematoda</taxon>
        <taxon>Chromadorea</taxon>
        <taxon>Rhabditida</taxon>
        <taxon>Spirurina</taxon>
        <taxon>Spiruromorpha</taxon>
        <taxon>Spiruroidea</taxon>
        <taxon>Gongylonematidae</taxon>
        <taxon>Gongylonema</taxon>
    </lineage>
</organism>
<accession>A0A3P7P1H6</accession>
<dbReference type="EMBL" id="UYRT01100508">
    <property type="protein sequence ID" value="VDN42578.1"/>
    <property type="molecule type" value="Genomic_DNA"/>
</dbReference>
<protein>
    <recommendedName>
        <fullName evidence="3">Tetratricopeptide repeat protein</fullName>
    </recommendedName>
</protein>